<keyword evidence="5" id="KW-0862">Zinc</keyword>
<dbReference type="SMART" id="SM00849">
    <property type="entry name" value="Lactamase_B"/>
    <property type="match status" value="1"/>
</dbReference>
<keyword evidence="4" id="KW-0378">Hydrolase</keyword>
<comment type="caution">
    <text evidence="7">The sequence shown here is derived from an EMBL/GenBank/DDBJ whole genome shotgun (WGS) entry which is preliminary data.</text>
</comment>
<dbReference type="AlphaFoldDB" id="A0A6L9Y322"/>
<dbReference type="EMBL" id="JAAGWY010000005">
    <property type="protein sequence ID" value="NEN07674.1"/>
    <property type="molecule type" value="Genomic_DNA"/>
</dbReference>
<dbReference type="PANTHER" id="PTHR42978">
    <property type="entry name" value="QUORUM-QUENCHING LACTONASE YTNP-RELATED-RELATED"/>
    <property type="match status" value="1"/>
</dbReference>
<dbReference type="Pfam" id="PF00753">
    <property type="entry name" value="Lactamase_B"/>
    <property type="match status" value="1"/>
</dbReference>
<proteinExistence type="inferred from homology"/>
<keyword evidence="3" id="KW-0479">Metal-binding</keyword>
<gene>
    <name evidence="7" type="ORF">G3T36_17600</name>
</gene>
<dbReference type="RefSeq" id="WP_163291174.1">
    <property type="nucleotide sequence ID" value="NZ_JAAGWY010000005.1"/>
</dbReference>
<dbReference type="CDD" id="cd07729">
    <property type="entry name" value="AHL_lactonase_MBL-fold"/>
    <property type="match status" value="1"/>
</dbReference>
<evidence type="ECO:0000256" key="2">
    <source>
        <dbReference type="ARBA" id="ARBA00007749"/>
    </source>
</evidence>
<comment type="similarity">
    <text evidence="2">Belongs to the metallo-beta-lactamase superfamily.</text>
</comment>
<evidence type="ECO:0000313" key="7">
    <source>
        <dbReference type="EMBL" id="NEN07674.1"/>
    </source>
</evidence>
<protein>
    <submittedName>
        <fullName evidence="7">N-acyl homoserine lactonase family protein</fullName>
    </submittedName>
</protein>
<dbReference type="GO" id="GO:0046872">
    <property type="term" value="F:metal ion binding"/>
    <property type="evidence" value="ECO:0007669"/>
    <property type="project" value="UniProtKB-KW"/>
</dbReference>
<feature type="domain" description="Metallo-beta-lactamase" evidence="6">
    <location>
        <begin position="23"/>
        <end position="208"/>
    </location>
</feature>
<organism evidence="7 8">
    <name type="scientific">Leifsonia tongyongensis</name>
    <dbReference type="NCBI Taxonomy" id="1268043"/>
    <lineage>
        <taxon>Bacteria</taxon>
        <taxon>Bacillati</taxon>
        <taxon>Actinomycetota</taxon>
        <taxon>Actinomycetes</taxon>
        <taxon>Micrococcales</taxon>
        <taxon>Microbacteriaceae</taxon>
        <taxon>Leifsonia</taxon>
    </lineage>
</organism>
<dbReference type="PANTHER" id="PTHR42978:SF2">
    <property type="entry name" value="102 KBASES UNSTABLE REGION: FROM 1 TO 119443"/>
    <property type="match status" value="1"/>
</dbReference>
<evidence type="ECO:0000313" key="8">
    <source>
        <dbReference type="Proteomes" id="UP000474967"/>
    </source>
</evidence>
<evidence type="ECO:0000256" key="4">
    <source>
        <dbReference type="ARBA" id="ARBA00022801"/>
    </source>
</evidence>
<dbReference type="InterPro" id="IPR036866">
    <property type="entry name" value="RibonucZ/Hydroxyglut_hydro"/>
</dbReference>
<dbReference type="SUPFAM" id="SSF56281">
    <property type="entry name" value="Metallo-hydrolase/oxidoreductase"/>
    <property type="match status" value="1"/>
</dbReference>
<evidence type="ECO:0000256" key="1">
    <source>
        <dbReference type="ARBA" id="ARBA00001947"/>
    </source>
</evidence>
<dbReference type="InterPro" id="IPR051013">
    <property type="entry name" value="MBL_superfamily_lactonases"/>
</dbReference>
<accession>A0A6L9Y322</accession>
<keyword evidence="8" id="KW-1185">Reference proteome</keyword>
<evidence type="ECO:0000256" key="3">
    <source>
        <dbReference type="ARBA" id="ARBA00022723"/>
    </source>
</evidence>
<evidence type="ECO:0000256" key="5">
    <source>
        <dbReference type="ARBA" id="ARBA00022833"/>
    </source>
</evidence>
<dbReference type="InterPro" id="IPR001279">
    <property type="entry name" value="Metallo-B-lactamas"/>
</dbReference>
<name>A0A6L9Y322_9MICO</name>
<comment type="cofactor">
    <cofactor evidence="1">
        <name>Zn(2+)</name>
        <dbReference type="ChEBI" id="CHEBI:29105"/>
    </cofactor>
</comment>
<evidence type="ECO:0000259" key="6">
    <source>
        <dbReference type="SMART" id="SM00849"/>
    </source>
</evidence>
<sequence length="255" mass="27584">MYSAIPLVHGFPGKSRSHGAFGWSSLWLLQDDERRVLVDTGPPSYIPLIHSGLASAGLSAADITDVVVTHLHWDHVSNFTVFPNATTWVGEDELAWASTLPAGTQFSPDLHIQELLRRGDGVGRIRPGREVLPGIHVIASPGHTPGHLALTADTTTGTFIFAGDAVKNVNELRTLNVEFTMSEADSRRSVQRLRALLRDTNGLLIPGHDVPLRADGNGFARVQGQVAQIGYIDDEGEVDRSIGDRTLDSNTTEEA</sequence>
<reference evidence="7 8" key="1">
    <citation type="journal article" date="2014" name="J. Microbiol.">
        <title>Diaminobutyricibacter tongyongensis gen. nov., sp. nov. and Homoserinibacter gongjuensis gen. nov., sp. nov. belong to the family Microbacteriaceae.</title>
        <authorList>
            <person name="Kim S.J."/>
            <person name="Ahn J.H."/>
            <person name="Weon H.Y."/>
            <person name="Hamada M."/>
            <person name="Suzuki K."/>
            <person name="Kwon S.W."/>
        </authorList>
    </citation>
    <scope>NUCLEOTIDE SEQUENCE [LARGE SCALE GENOMIC DNA]</scope>
    <source>
        <strain evidence="7 8">NBRC 108724</strain>
    </source>
</reference>
<dbReference type="Gene3D" id="3.60.15.10">
    <property type="entry name" value="Ribonuclease Z/Hydroxyacylglutathione hydrolase-like"/>
    <property type="match status" value="1"/>
</dbReference>
<dbReference type="GO" id="GO:0016787">
    <property type="term" value="F:hydrolase activity"/>
    <property type="evidence" value="ECO:0007669"/>
    <property type="project" value="UniProtKB-KW"/>
</dbReference>
<dbReference type="Proteomes" id="UP000474967">
    <property type="component" value="Unassembled WGS sequence"/>
</dbReference>